<keyword evidence="7" id="KW-1185">Reference proteome</keyword>
<protein>
    <recommendedName>
        <fullName evidence="5">RING-type domain-containing protein</fullName>
    </recommendedName>
</protein>
<keyword evidence="1" id="KW-0479">Metal-binding</keyword>
<dbReference type="InterPro" id="IPR001841">
    <property type="entry name" value="Znf_RING"/>
</dbReference>
<accession>A0A8H3FVF5</accession>
<evidence type="ECO:0000256" key="1">
    <source>
        <dbReference type="ARBA" id="ARBA00022723"/>
    </source>
</evidence>
<evidence type="ECO:0000256" key="2">
    <source>
        <dbReference type="ARBA" id="ARBA00022771"/>
    </source>
</evidence>
<dbReference type="SMART" id="SM00184">
    <property type="entry name" value="RING"/>
    <property type="match status" value="1"/>
</dbReference>
<dbReference type="Gene3D" id="3.30.40.10">
    <property type="entry name" value="Zinc/RING finger domain, C3HC4 (zinc finger)"/>
    <property type="match status" value="1"/>
</dbReference>
<evidence type="ECO:0000256" key="3">
    <source>
        <dbReference type="ARBA" id="ARBA00022833"/>
    </source>
</evidence>
<dbReference type="GO" id="GO:0061630">
    <property type="term" value="F:ubiquitin protein ligase activity"/>
    <property type="evidence" value="ECO:0007669"/>
    <property type="project" value="TreeGrafter"/>
</dbReference>
<name>A0A8H3FVF5_9LECA</name>
<dbReference type="Pfam" id="PF13639">
    <property type="entry name" value="zf-RING_2"/>
    <property type="match status" value="1"/>
</dbReference>
<evidence type="ECO:0000313" key="7">
    <source>
        <dbReference type="Proteomes" id="UP000664203"/>
    </source>
</evidence>
<feature type="domain" description="RING-type" evidence="5">
    <location>
        <begin position="139"/>
        <end position="189"/>
    </location>
</feature>
<dbReference type="PROSITE" id="PS50089">
    <property type="entry name" value="ZF_RING_2"/>
    <property type="match status" value="1"/>
</dbReference>
<sequence>MDQTRRAGRLDINERLARFEGSSNRSAGIDLAAIRRGVLGPDTPVLSVEDYDLDGIARRSQGPGVPIDHAYRRFARVRNDEDTERVRALARYDRQMRQAQTVDRINAGGLATSTSAVQRFLESLPVLSPSNLTEDSQDCPICFERYEHRQHSEKAVNLPCNHVVGKDCLLKWLTSSALNLNNNTCPMCRTVLFERHHISFEDQLQGYHGVLDQVPGTHRPRVPNERPRVDGIVNQIRRDRDHISALLREMPPPTHEPVEVGDDFVPGHPEFDDMMQRHEERGRRLEQLNRTNSMQRQMLARAREPAQMEDGVGSEFSAIVQRHEERGRRLEQLSHTNSIQRQTLAPTREPADVRHGAGSELSDIVQRHEERGRRLEQLNHPNATLQETWARARQPARAPDGLISGRAVVGYTTERSQERETLLERLNRSEATLYELMARSREPARVRDGLGTGLAEIGDRIDGAHAPVRARNREYEERRFGGF</sequence>
<dbReference type="AlphaFoldDB" id="A0A8H3FVF5"/>
<dbReference type="PANTHER" id="PTHR22765:SF434">
    <property type="entry name" value="GB|AAD18119.1-RELATED"/>
    <property type="match status" value="1"/>
</dbReference>
<keyword evidence="3" id="KW-0862">Zinc</keyword>
<proteinExistence type="predicted"/>
<dbReference type="GO" id="GO:0006511">
    <property type="term" value="P:ubiquitin-dependent protein catabolic process"/>
    <property type="evidence" value="ECO:0007669"/>
    <property type="project" value="TreeGrafter"/>
</dbReference>
<dbReference type="InterPro" id="IPR011016">
    <property type="entry name" value="Znf_RING-CH"/>
</dbReference>
<dbReference type="OrthoDB" id="8062037at2759"/>
<evidence type="ECO:0000256" key="4">
    <source>
        <dbReference type="PROSITE-ProRule" id="PRU00175"/>
    </source>
</evidence>
<evidence type="ECO:0000313" key="6">
    <source>
        <dbReference type="EMBL" id="CAF9931638.1"/>
    </source>
</evidence>
<evidence type="ECO:0000259" key="5">
    <source>
        <dbReference type="PROSITE" id="PS50089"/>
    </source>
</evidence>
<reference evidence="6" key="1">
    <citation type="submission" date="2021-03" db="EMBL/GenBank/DDBJ databases">
        <authorList>
            <person name="Tagirdzhanova G."/>
        </authorList>
    </citation>
    <scope>NUCLEOTIDE SEQUENCE</scope>
</reference>
<keyword evidence="2 4" id="KW-0863">Zinc-finger</keyword>
<dbReference type="Proteomes" id="UP000664203">
    <property type="component" value="Unassembled WGS sequence"/>
</dbReference>
<dbReference type="SMART" id="SM00744">
    <property type="entry name" value="RINGv"/>
    <property type="match status" value="1"/>
</dbReference>
<comment type="caution">
    <text evidence="6">The sequence shown here is derived from an EMBL/GenBank/DDBJ whole genome shotgun (WGS) entry which is preliminary data.</text>
</comment>
<dbReference type="PANTHER" id="PTHR22765">
    <property type="entry name" value="RING FINGER AND PROTEASE ASSOCIATED DOMAIN-CONTAINING"/>
    <property type="match status" value="1"/>
</dbReference>
<dbReference type="InterPro" id="IPR051826">
    <property type="entry name" value="E3_ubiquitin-ligase_domain"/>
</dbReference>
<dbReference type="GO" id="GO:0008270">
    <property type="term" value="F:zinc ion binding"/>
    <property type="evidence" value="ECO:0007669"/>
    <property type="project" value="UniProtKB-KW"/>
</dbReference>
<gene>
    <name evidence="6" type="ORF">ALECFALPRED_005044</name>
</gene>
<dbReference type="InterPro" id="IPR013083">
    <property type="entry name" value="Znf_RING/FYVE/PHD"/>
</dbReference>
<dbReference type="SUPFAM" id="SSF57850">
    <property type="entry name" value="RING/U-box"/>
    <property type="match status" value="1"/>
</dbReference>
<organism evidence="6 7">
    <name type="scientific">Alectoria fallacina</name>
    <dbReference type="NCBI Taxonomy" id="1903189"/>
    <lineage>
        <taxon>Eukaryota</taxon>
        <taxon>Fungi</taxon>
        <taxon>Dikarya</taxon>
        <taxon>Ascomycota</taxon>
        <taxon>Pezizomycotina</taxon>
        <taxon>Lecanoromycetes</taxon>
        <taxon>OSLEUM clade</taxon>
        <taxon>Lecanoromycetidae</taxon>
        <taxon>Lecanorales</taxon>
        <taxon>Lecanorineae</taxon>
        <taxon>Parmeliaceae</taxon>
        <taxon>Alectoria</taxon>
    </lineage>
</organism>
<dbReference type="EMBL" id="CAJPDR010000309">
    <property type="protein sequence ID" value="CAF9931638.1"/>
    <property type="molecule type" value="Genomic_DNA"/>
</dbReference>